<comment type="caution">
    <text evidence="1">The sequence shown here is derived from an EMBL/GenBank/DDBJ whole genome shotgun (WGS) entry which is preliminary data.</text>
</comment>
<evidence type="ECO:0000313" key="2">
    <source>
        <dbReference type="Proteomes" id="UP000626210"/>
    </source>
</evidence>
<organism evidence="1 2">
    <name type="scientific">Pseudorhodoferax aquiterrae</name>
    <dbReference type="NCBI Taxonomy" id="747304"/>
    <lineage>
        <taxon>Bacteria</taxon>
        <taxon>Pseudomonadati</taxon>
        <taxon>Pseudomonadota</taxon>
        <taxon>Betaproteobacteria</taxon>
        <taxon>Burkholderiales</taxon>
        <taxon>Comamonadaceae</taxon>
    </lineage>
</organism>
<sequence length="111" mass="11943">MRHPLRLLLLRLLLLAVFFNTAIGVPAHAIEHLREAQANLLDDETPAERAEVHAACAWCSSHAQLEHALDATPPRPGPCAAIAGHAVPWHGASAGPSAERWPFCARDPPQA</sequence>
<dbReference type="RefSeq" id="WP_229882909.1">
    <property type="nucleotide sequence ID" value="NZ_BMYK01000010.1"/>
</dbReference>
<evidence type="ECO:0000313" key="1">
    <source>
        <dbReference type="EMBL" id="GHC87545.1"/>
    </source>
</evidence>
<accession>A0ABQ3G3J3</accession>
<reference evidence="2" key="1">
    <citation type="journal article" date="2019" name="Int. J. Syst. Evol. Microbiol.">
        <title>The Global Catalogue of Microorganisms (GCM) 10K type strain sequencing project: providing services to taxonomists for standard genome sequencing and annotation.</title>
        <authorList>
            <consortium name="The Broad Institute Genomics Platform"/>
            <consortium name="The Broad Institute Genome Sequencing Center for Infectious Disease"/>
            <person name="Wu L."/>
            <person name="Ma J."/>
        </authorList>
    </citation>
    <scope>NUCLEOTIDE SEQUENCE [LARGE SCALE GENOMIC DNA]</scope>
    <source>
        <strain evidence="2">KCTC 23314</strain>
    </source>
</reference>
<proteinExistence type="predicted"/>
<keyword evidence="2" id="KW-1185">Reference proteome</keyword>
<dbReference type="Proteomes" id="UP000626210">
    <property type="component" value="Unassembled WGS sequence"/>
</dbReference>
<protein>
    <recommendedName>
        <fullName evidence="3">DUF2946 family protein</fullName>
    </recommendedName>
</protein>
<name>A0ABQ3G3J3_9BURK</name>
<gene>
    <name evidence="1" type="ORF">GCM10007320_33940</name>
</gene>
<evidence type="ECO:0008006" key="3">
    <source>
        <dbReference type="Google" id="ProtNLM"/>
    </source>
</evidence>
<dbReference type="EMBL" id="BMYK01000010">
    <property type="protein sequence ID" value="GHC87545.1"/>
    <property type="molecule type" value="Genomic_DNA"/>
</dbReference>